<evidence type="ECO:0000256" key="1">
    <source>
        <dbReference type="ARBA" id="ARBA00004141"/>
    </source>
</evidence>
<dbReference type="CDD" id="cd04606">
    <property type="entry name" value="CBS_pair_Mg_transporter"/>
    <property type="match status" value="1"/>
</dbReference>
<dbReference type="NCBIfam" id="TIGR00400">
    <property type="entry name" value="mgtE"/>
    <property type="match status" value="1"/>
</dbReference>
<comment type="subunit">
    <text evidence="9">Homodimer.</text>
</comment>
<keyword evidence="5 9" id="KW-0460">Magnesium</keyword>
<comment type="function">
    <text evidence="9">Acts as a magnesium transporter.</text>
</comment>
<evidence type="ECO:0000256" key="4">
    <source>
        <dbReference type="ARBA" id="ARBA00022692"/>
    </source>
</evidence>
<dbReference type="SUPFAM" id="SSF161093">
    <property type="entry name" value="MgtE membrane domain-like"/>
    <property type="match status" value="1"/>
</dbReference>
<dbReference type="SMART" id="SM00924">
    <property type="entry name" value="MgtE_N"/>
    <property type="match status" value="1"/>
</dbReference>
<dbReference type="GO" id="GO:0015095">
    <property type="term" value="F:magnesium ion transmembrane transporter activity"/>
    <property type="evidence" value="ECO:0007669"/>
    <property type="project" value="UniProtKB-UniRule"/>
</dbReference>
<comment type="subcellular location">
    <subcellularLocation>
        <location evidence="9">Cell membrane</location>
        <topology evidence="9">Multi-pass membrane protein</topology>
    </subcellularLocation>
    <subcellularLocation>
        <location evidence="1">Membrane</location>
        <topology evidence="1">Multi-pass membrane protein</topology>
    </subcellularLocation>
</comment>
<dbReference type="Pfam" id="PF01769">
    <property type="entry name" value="MgtE"/>
    <property type="match status" value="1"/>
</dbReference>
<evidence type="ECO:0000256" key="6">
    <source>
        <dbReference type="ARBA" id="ARBA00022989"/>
    </source>
</evidence>
<dbReference type="Pfam" id="PF00571">
    <property type="entry name" value="CBS"/>
    <property type="match status" value="2"/>
</dbReference>
<evidence type="ECO:0000256" key="9">
    <source>
        <dbReference type="RuleBase" id="RU362011"/>
    </source>
</evidence>
<feature type="transmembrane region" description="Helical" evidence="9">
    <location>
        <begin position="417"/>
        <end position="440"/>
    </location>
</feature>
<dbReference type="PANTHER" id="PTHR41394">
    <property type="entry name" value="MAGNESIUM TRANSPORTER MGTE"/>
    <property type="match status" value="1"/>
</dbReference>
<evidence type="ECO:0000256" key="2">
    <source>
        <dbReference type="ARBA" id="ARBA00009749"/>
    </source>
</evidence>
<dbReference type="Gene3D" id="1.25.60.10">
    <property type="entry name" value="MgtE N-terminal domain-like"/>
    <property type="match status" value="1"/>
</dbReference>
<dbReference type="InterPro" id="IPR006667">
    <property type="entry name" value="SLC41_membr_dom"/>
</dbReference>
<name>A0A9D6L3R0_UNCEI</name>
<dbReference type="InterPro" id="IPR000644">
    <property type="entry name" value="CBS_dom"/>
</dbReference>
<dbReference type="InterPro" id="IPR036739">
    <property type="entry name" value="SLC41_membr_dom_sf"/>
</dbReference>
<dbReference type="GO" id="GO:0005886">
    <property type="term" value="C:plasma membrane"/>
    <property type="evidence" value="ECO:0007669"/>
    <property type="project" value="UniProtKB-SubCell"/>
</dbReference>
<accession>A0A9D6L3R0</accession>
<dbReference type="AlphaFoldDB" id="A0A9D6L3R0"/>
<keyword evidence="6 9" id="KW-1133">Transmembrane helix</keyword>
<dbReference type="SUPFAM" id="SSF158791">
    <property type="entry name" value="MgtE N-terminal domain-like"/>
    <property type="match status" value="1"/>
</dbReference>
<evidence type="ECO:0000313" key="12">
    <source>
        <dbReference type="Proteomes" id="UP000807850"/>
    </source>
</evidence>
<protein>
    <recommendedName>
        <fullName evidence="9">Magnesium transporter MgtE</fullName>
    </recommendedName>
</protein>
<dbReference type="PROSITE" id="PS51371">
    <property type="entry name" value="CBS"/>
    <property type="match status" value="2"/>
</dbReference>
<keyword evidence="9" id="KW-1003">Cell membrane</keyword>
<dbReference type="SUPFAM" id="SSF54631">
    <property type="entry name" value="CBS-domain pair"/>
    <property type="match status" value="1"/>
</dbReference>
<comment type="caution">
    <text evidence="11">The sequence shown here is derived from an EMBL/GenBank/DDBJ whole genome shotgun (WGS) entry which is preliminary data.</text>
</comment>
<sequence length="445" mass="49079">MSPSGATTELPDRLTVDELRDTWSLLSPEDRLLAFKMVPYEDAEEFFLSLSARDQANLLEALPPTERRGWVRLLPPDDAADAVQETGPDLREELVHLLDDATRKEVVALLAYKEDQAGGLMDPRFARVRPDMSVDEGIGYLRKQAREYVGTLRYLYVLDDHQHLLGVVTLRGLFSSPPEKRVQDIMRTDVVTATADMDQEALSRLFAQHSLNAIPIVDGEGRMQGIVTVDDIVDVVQEEATEDIQKLGGMEALDAPYMQVGFLSMVRKRGSWLSALFLGEMLTATAMGYFQDEIARAVVLALFVPLIISSGGNSGSQATTLVIRAMALGEVTLRDWFRVIRRELMAGLALGTLLGTIGFLRIEIWQAFSPIYGPHAILIAWTVFVSLIGVVTFGTLAGSLLPFVLRRLRLDPASASAPFVATLVDVTGLVIYFTVASMVLRGRLL</sequence>
<feature type="domain" description="CBS" evidence="10">
    <location>
        <begin position="121"/>
        <end position="185"/>
    </location>
</feature>
<keyword evidence="9" id="KW-0479">Metal-binding</keyword>
<dbReference type="Proteomes" id="UP000807850">
    <property type="component" value="Unassembled WGS sequence"/>
</dbReference>
<dbReference type="Gene3D" id="1.10.357.20">
    <property type="entry name" value="SLC41 divalent cation transporters, integral membrane domain"/>
    <property type="match status" value="1"/>
</dbReference>
<evidence type="ECO:0000259" key="10">
    <source>
        <dbReference type="PROSITE" id="PS51371"/>
    </source>
</evidence>
<dbReference type="PANTHER" id="PTHR41394:SF5">
    <property type="entry name" value="SLC41A_MGTE INTEGRAL MEMBRANE DOMAIN-CONTAINING PROTEIN"/>
    <property type="match status" value="1"/>
</dbReference>
<dbReference type="InterPro" id="IPR038076">
    <property type="entry name" value="MgtE_N_sf"/>
</dbReference>
<proteinExistence type="inferred from homology"/>
<keyword evidence="4 9" id="KW-0812">Transmembrane</keyword>
<keyword evidence="3 9" id="KW-0813">Transport</keyword>
<feature type="transmembrane region" description="Helical" evidence="9">
    <location>
        <begin position="376"/>
        <end position="405"/>
    </location>
</feature>
<dbReference type="EMBL" id="JACQAY010000088">
    <property type="protein sequence ID" value="MBI3539232.1"/>
    <property type="molecule type" value="Genomic_DNA"/>
</dbReference>
<evidence type="ECO:0000256" key="7">
    <source>
        <dbReference type="ARBA" id="ARBA00023136"/>
    </source>
</evidence>
<reference evidence="11" key="1">
    <citation type="submission" date="2020-07" db="EMBL/GenBank/DDBJ databases">
        <title>Huge and variable diversity of episymbiotic CPR bacteria and DPANN archaea in groundwater ecosystems.</title>
        <authorList>
            <person name="He C.Y."/>
            <person name="Keren R."/>
            <person name="Whittaker M."/>
            <person name="Farag I.F."/>
            <person name="Doudna J."/>
            <person name="Cate J.H.D."/>
            <person name="Banfield J.F."/>
        </authorList>
    </citation>
    <scope>NUCLEOTIDE SEQUENCE</scope>
    <source>
        <strain evidence="11">NC_groundwater_928_Pr1_S-0.2um_72_17</strain>
    </source>
</reference>
<evidence type="ECO:0000256" key="3">
    <source>
        <dbReference type="ARBA" id="ARBA00022448"/>
    </source>
</evidence>
<keyword evidence="8" id="KW-0129">CBS domain</keyword>
<dbReference type="Pfam" id="PF03448">
    <property type="entry name" value="MgtE_N"/>
    <property type="match status" value="1"/>
</dbReference>
<dbReference type="InterPro" id="IPR006669">
    <property type="entry name" value="MgtE_transporter"/>
</dbReference>
<feature type="transmembrane region" description="Helical" evidence="9">
    <location>
        <begin position="344"/>
        <end position="364"/>
    </location>
</feature>
<feature type="transmembrane region" description="Helical" evidence="9">
    <location>
        <begin position="297"/>
        <end position="323"/>
    </location>
</feature>
<dbReference type="GO" id="GO:0046872">
    <property type="term" value="F:metal ion binding"/>
    <property type="evidence" value="ECO:0007669"/>
    <property type="project" value="UniProtKB-KW"/>
</dbReference>
<dbReference type="Gene3D" id="3.10.580.10">
    <property type="entry name" value="CBS-domain"/>
    <property type="match status" value="1"/>
</dbReference>
<organism evidence="11 12">
    <name type="scientific">Eiseniibacteriota bacterium</name>
    <dbReference type="NCBI Taxonomy" id="2212470"/>
    <lineage>
        <taxon>Bacteria</taxon>
        <taxon>Candidatus Eiseniibacteriota</taxon>
    </lineage>
</organism>
<evidence type="ECO:0000313" key="11">
    <source>
        <dbReference type="EMBL" id="MBI3539232.1"/>
    </source>
</evidence>
<evidence type="ECO:0000256" key="5">
    <source>
        <dbReference type="ARBA" id="ARBA00022842"/>
    </source>
</evidence>
<dbReference type="SMART" id="SM00116">
    <property type="entry name" value="CBS"/>
    <property type="match status" value="2"/>
</dbReference>
<dbReference type="InterPro" id="IPR006668">
    <property type="entry name" value="Mg_transptr_MgtE_intracell_dom"/>
</dbReference>
<evidence type="ECO:0000256" key="8">
    <source>
        <dbReference type="PROSITE-ProRule" id="PRU00703"/>
    </source>
</evidence>
<comment type="similarity">
    <text evidence="2 9">Belongs to the SLC41A transporter family.</text>
</comment>
<dbReference type="InterPro" id="IPR046342">
    <property type="entry name" value="CBS_dom_sf"/>
</dbReference>
<feature type="domain" description="CBS" evidence="10">
    <location>
        <begin position="186"/>
        <end position="242"/>
    </location>
</feature>
<gene>
    <name evidence="11" type="primary">mgtE</name>
    <name evidence="11" type="ORF">HY076_03050</name>
</gene>
<comment type="caution">
    <text evidence="9">Lacks conserved residue(s) required for the propagation of feature annotation.</text>
</comment>
<keyword evidence="7 9" id="KW-0472">Membrane</keyword>